<accession>A0A061J1N9</accession>
<sequence>MQEDLPECFCVVSRQKAFGSDSIEAALKEVHAFVFEKRQENVEESSPFELIKACESAVEKVGGRLGKRNPVGTALLSMGVVIVEIMARLTRILFWGIVAPSELSLPRRRKMIEEDAEELEEVLLPRFFLKLSASPTVLRDVLLRAPWEAFLRRYGTENTPPGESREYVPAEVASVLSGLRVNFGCDFLLYVRVQATLAGSHLVVDNTAAEANAFNVTTACDSSSGLSTLVEAVGGDTKSTGCDKTIYPFGAKSCHSPSVLSTSLPHANLRKGKMDRRPYSSFVKQSQGNCLVHSRHRLPAYKLTRRRAVMRAGSGAGNTSVDCPTSGANPYSSASDNDHASAEEQDSDAEVLAPATPVKKRVRKGNGVVPPSPSRLTNEGMARLFDS</sequence>
<organism evidence="2 3">
    <name type="scientific">Trypanosoma rangeli SC58</name>
    <dbReference type="NCBI Taxonomy" id="429131"/>
    <lineage>
        <taxon>Eukaryota</taxon>
        <taxon>Discoba</taxon>
        <taxon>Euglenozoa</taxon>
        <taxon>Kinetoplastea</taxon>
        <taxon>Metakinetoplastina</taxon>
        <taxon>Trypanosomatida</taxon>
        <taxon>Trypanosomatidae</taxon>
        <taxon>Trypanosoma</taxon>
        <taxon>Herpetosoma</taxon>
    </lineage>
</organism>
<feature type="compositionally biased region" description="Polar residues" evidence="1">
    <location>
        <begin position="317"/>
        <end position="335"/>
    </location>
</feature>
<protein>
    <submittedName>
        <fullName evidence="2">Uncharacterized protein</fullName>
    </submittedName>
</protein>
<dbReference type="OrthoDB" id="244240at2759"/>
<reference evidence="2 3" key="1">
    <citation type="submission" date="2013-07" db="EMBL/GenBank/DDBJ databases">
        <authorList>
            <person name="Stoco P.H."/>
            <person name="Wagner G."/>
            <person name="Gerber A."/>
            <person name="Zaha A."/>
            <person name="Thompson C."/>
            <person name="Bartholomeu D.C."/>
            <person name="Luckemeyer D.D."/>
            <person name="Bahia D."/>
            <person name="Loreto E."/>
            <person name="Prestes E.B."/>
            <person name="Lima F.M."/>
            <person name="Rodrigues-Luiz G."/>
            <person name="Vallejo G.A."/>
            <person name="Filho J.F."/>
            <person name="Monteiro K.M."/>
            <person name="Tyler K.M."/>
            <person name="de Almeida L.G."/>
            <person name="Ortiz M.F."/>
            <person name="Siervo M.A."/>
            <person name="de Moraes M.H."/>
            <person name="Cunha O.L."/>
            <person name="Mendonca-Neto R."/>
            <person name="Silva R."/>
            <person name="Teixeira S.M."/>
            <person name="Murta S.M."/>
            <person name="Sincero T.C."/>
            <person name="Mendes T.A."/>
            <person name="Urmenyi T.P."/>
            <person name="Silva V.G."/>
            <person name="da Rocha W.D."/>
            <person name="Andersson B."/>
            <person name="Romanha A.J."/>
            <person name="Steindel M."/>
            <person name="de Vasconcelos A.T."/>
            <person name="Grisard E.C."/>
        </authorList>
    </citation>
    <scope>NUCLEOTIDE SEQUENCE [LARGE SCALE GENOMIC DNA]</scope>
    <source>
        <strain evidence="2 3">SC58</strain>
    </source>
</reference>
<dbReference type="AlphaFoldDB" id="A0A061J1N9"/>
<comment type="caution">
    <text evidence="2">The sequence shown here is derived from an EMBL/GenBank/DDBJ whole genome shotgun (WGS) entry which is preliminary data.</text>
</comment>
<gene>
    <name evidence="2" type="ORF">TRSC58_04076</name>
</gene>
<evidence type="ECO:0000313" key="3">
    <source>
        <dbReference type="Proteomes" id="UP000031737"/>
    </source>
</evidence>
<evidence type="ECO:0000256" key="1">
    <source>
        <dbReference type="SAM" id="MobiDB-lite"/>
    </source>
</evidence>
<proteinExistence type="predicted"/>
<dbReference type="EMBL" id="AUPL01004076">
    <property type="protein sequence ID" value="ESL08225.1"/>
    <property type="molecule type" value="Genomic_DNA"/>
</dbReference>
<evidence type="ECO:0000313" key="2">
    <source>
        <dbReference type="EMBL" id="ESL08225.1"/>
    </source>
</evidence>
<dbReference type="VEuPathDB" id="TriTrypDB:TRSC58_04076"/>
<dbReference type="Proteomes" id="UP000031737">
    <property type="component" value="Unassembled WGS sequence"/>
</dbReference>
<keyword evidence="3" id="KW-1185">Reference proteome</keyword>
<feature type="region of interest" description="Disordered" evidence="1">
    <location>
        <begin position="312"/>
        <end position="387"/>
    </location>
</feature>
<name>A0A061J1N9_TRYRA</name>